<reference evidence="2" key="1">
    <citation type="journal article" date="2020" name="Nat. Commun.">
        <title>Large-scale genome sequencing of mycorrhizal fungi provides insights into the early evolution of symbiotic traits.</title>
        <authorList>
            <person name="Miyauchi S."/>
            <person name="Kiss E."/>
            <person name="Kuo A."/>
            <person name="Drula E."/>
            <person name="Kohler A."/>
            <person name="Sanchez-Garcia M."/>
            <person name="Morin E."/>
            <person name="Andreopoulos B."/>
            <person name="Barry K.W."/>
            <person name="Bonito G."/>
            <person name="Buee M."/>
            <person name="Carver A."/>
            <person name="Chen C."/>
            <person name="Cichocki N."/>
            <person name="Clum A."/>
            <person name="Culley D."/>
            <person name="Crous P.W."/>
            <person name="Fauchery L."/>
            <person name="Girlanda M."/>
            <person name="Hayes R.D."/>
            <person name="Keri Z."/>
            <person name="LaButti K."/>
            <person name="Lipzen A."/>
            <person name="Lombard V."/>
            <person name="Magnuson J."/>
            <person name="Maillard F."/>
            <person name="Murat C."/>
            <person name="Nolan M."/>
            <person name="Ohm R.A."/>
            <person name="Pangilinan J."/>
            <person name="Pereira M.F."/>
            <person name="Perotto S."/>
            <person name="Peter M."/>
            <person name="Pfister S."/>
            <person name="Riley R."/>
            <person name="Sitrit Y."/>
            <person name="Stielow J.B."/>
            <person name="Szollosi G."/>
            <person name="Zifcakova L."/>
            <person name="Stursova M."/>
            <person name="Spatafora J.W."/>
            <person name="Tedersoo L."/>
            <person name="Vaario L.M."/>
            <person name="Yamada A."/>
            <person name="Yan M."/>
            <person name="Wang P."/>
            <person name="Xu J."/>
            <person name="Bruns T."/>
            <person name="Baldrian P."/>
            <person name="Vilgalys R."/>
            <person name="Dunand C."/>
            <person name="Henrissat B."/>
            <person name="Grigoriev I.V."/>
            <person name="Hibbett D."/>
            <person name="Nagy L.G."/>
            <person name="Martin F.M."/>
        </authorList>
    </citation>
    <scope>NUCLEOTIDE SEQUENCE</scope>
    <source>
        <strain evidence="2">UP504</strain>
    </source>
</reference>
<protein>
    <submittedName>
        <fullName evidence="2">Uncharacterized protein</fullName>
    </submittedName>
</protein>
<keyword evidence="3" id="KW-1185">Reference proteome</keyword>
<gene>
    <name evidence="2" type="ORF">BS47DRAFT_1359093</name>
</gene>
<evidence type="ECO:0000313" key="3">
    <source>
        <dbReference type="Proteomes" id="UP000886523"/>
    </source>
</evidence>
<feature type="compositionally biased region" description="Low complexity" evidence="1">
    <location>
        <begin position="17"/>
        <end position="48"/>
    </location>
</feature>
<dbReference type="Proteomes" id="UP000886523">
    <property type="component" value="Unassembled WGS sequence"/>
</dbReference>
<comment type="caution">
    <text evidence="2">The sequence shown here is derived from an EMBL/GenBank/DDBJ whole genome shotgun (WGS) entry which is preliminary data.</text>
</comment>
<name>A0A9P6DX20_9AGAM</name>
<dbReference type="AlphaFoldDB" id="A0A9P6DX20"/>
<accession>A0A9P6DX20</accession>
<evidence type="ECO:0000313" key="2">
    <source>
        <dbReference type="EMBL" id="KAF9518046.1"/>
    </source>
</evidence>
<feature type="compositionally biased region" description="Polar residues" evidence="1">
    <location>
        <begin position="57"/>
        <end position="66"/>
    </location>
</feature>
<proteinExistence type="predicted"/>
<sequence>MQKEQQRLLFLRHRLNQNRQMNTPPNNNPRNENTPNGGFQDDNPPNDDLLNEYHTPTAVSPSSTRAPSKHLTQCPHCGTPQNEHPPDVPNPRETTISSPAPVNRFEQNPMRPPYEKTGHEAIWTPRLTRAAQYEYHTC</sequence>
<dbReference type="EMBL" id="MU128927">
    <property type="protein sequence ID" value="KAF9518046.1"/>
    <property type="molecule type" value="Genomic_DNA"/>
</dbReference>
<organism evidence="2 3">
    <name type="scientific">Hydnum rufescens UP504</name>
    <dbReference type="NCBI Taxonomy" id="1448309"/>
    <lineage>
        <taxon>Eukaryota</taxon>
        <taxon>Fungi</taxon>
        <taxon>Dikarya</taxon>
        <taxon>Basidiomycota</taxon>
        <taxon>Agaricomycotina</taxon>
        <taxon>Agaricomycetes</taxon>
        <taxon>Cantharellales</taxon>
        <taxon>Hydnaceae</taxon>
        <taxon>Hydnum</taxon>
    </lineage>
</organism>
<evidence type="ECO:0000256" key="1">
    <source>
        <dbReference type="SAM" id="MobiDB-lite"/>
    </source>
</evidence>
<feature type="region of interest" description="Disordered" evidence="1">
    <location>
        <begin position="1"/>
        <end position="118"/>
    </location>
</feature>